<dbReference type="Gene3D" id="3.20.20.70">
    <property type="entry name" value="Aldolase class I"/>
    <property type="match status" value="1"/>
</dbReference>
<dbReference type="InterPro" id="IPR023867">
    <property type="entry name" value="Sulphatase_maturase_rSAM"/>
</dbReference>
<evidence type="ECO:0000313" key="10">
    <source>
        <dbReference type="Proteomes" id="UP000198854"/>
    </source>
</evidence>
<evidence type="ECO:0000256" key="1">
    <source>
        <dbReference type="ARBA" id="ARBA00001966"/>
    </source>
</evidence>
<comment type="similarity">
    <text evidence="7">Belongs to the radical SAM superfamily. Anaerobic sulfatase-maturating enzyme family.</text>
</comment>
<dbReference type="NCBIfam" id="TIGR04085">
    <property type="entry name" value="rSAM_more_4Fe4S"/>
    <property type="match status" value="1"/>
</dbReference>
<dbReference type="SFLD" id="SFLDS00029">
    <property type="entry name" value="Radical_SAM"/>
    <property type="match status" value="1"/>
</dbReference>
<dbReference type="Pfam" id="PF04055">
    <property type="entry name" value="Radical_SAM"/>
    <property type="match status" value="1"/>
</dbReference>
<dbReference type="CDD" id="cd01335">
    <property type="entry name" value="Radical_SAM"/>
    <property type="match status" value="1"/>
</dbReference>
<keyword evidence="5" id="KW-0408">Iron</keyword>
<dbReference type="InterPro" id="IPR058240">
    <property type="entry name" value="rSAM_sf"/>
</dbReference>
<dbReference type="SUPFAM" id="SSF102114">
    <property type="entry name" value="Radical SAM enzymes"/>
    <property type="match status" value="1"/>
</dbReference>
<evidence type="ECO:0000256" key="3">
    <source>
        <dbReference type="ARBA" id="ARBA00022691"/>
    </source>
</evidence>
<dbReference type="InterPro" id="IPR034491">
    <property type="entry name" value="Anaerob_Ser_sulfatase-maturase"/>
</dbReference>
<evidence type="ECO:0000313" key="9">
    <source>
        <dbReference type="EMBL" id="SDH97282.1"/>
    </source>
</evidence>
<reference evidence="9 10" key="1">
    <citation type="submission" date="2016-10" db="EMBL/GenBank/DDBJ databases">
        <authorList>
            <person name="de Groot N.N."/>
        </authorList>
    </citation>
    <scope>NUCLEOTIDE SEQUENCE [LARGE SCALE GENOMIC DNA]</scope>
    <source>
        <strain evidence="9 10">CGMCC 1.10228</strain>
    </source>
</reference>
<gene>
    <name evidence="9" type="ORF">SAMN04488136_14023</name>
</gene>
<dbReference type="CDD" id="cd21120">
    <property type="entry name" value="SPASM_anSME"/>
    <property type="match status" value="1"/>
</dbReference>
<feature type="domain" description="Radical SAM core" evidence="8">
    <location>
        <begin position="33"/>
        <end position="279"/>
    </location>
</feature>
<evidence type="ECO:0000256" key="2">
    <source>
        <dbReference type="ARBA" id="ARBA00022485"/>
    </source>
</evidence>
<evidence type="ECO:0000256" key="5">
    <source>
        <dbReference type="ARBA" id="ARBA00023004"/>
    </source>
</evidence>
<protein>
    <recommendedName>
        <fullName evidence="8">Radical SAM core domain-containing protein</fullName>
    </recommendedName>
</protein>
<dbReference type="SFLD" id="SFLDG01072">
    <property type="entry name" value="dehydrogenase_like"/>
    <property type="match status" value="1"/>
</dbReference>
<keyword evidence="4" id="KW-0479">Metal-binding</keyword>
<dbReference type="InterPro" id="IPR047207">
    <property type="entry name" value="SPASM_anSME"/>
</dbReference>
<dbReference type="PANTHER" id="PTHR43273">
    <property type="entry name" value="ANAEROBIC SULFATASE-MATURATING ENZYME HOMOLOG ASLB-RELATED"/>
    <property type="match status" value="1"/>
</dbReference>
<sequence length="447" mass="51159">MTQQNQRPNAMRHSTRLDLVPLKTAYKDVGDTPSYERRFHVMAKPGGAKCNIDCQYCFYLHKEDLLHQPKQPQMDDETLEAFIKSYIESQDGDEIVFSWQGGEPTLLGIDYYRKVVELQKKYQPDGVRIENDLQTNGILLNDEWCQFLAENHFLVGLSIDGPAEMHDRYRVTRSGKPTFHLVMRAVEKLKHYQVPFNALVVVNRHNVKQPLELYRFLTQELGVTYIQFNPCVEANDFKTTAPQFWHESMIPVVGSELAKPGHPMSVVTDWSVDADDWGEFLKAVFEEWVNNDLGRVLVNLFETAVAQVMGKPAQLCITAEFCGKGLAIEHNGDVFSCDHYVYPEYKLANVKDKPLNEMAFSIRQQAFGMGKHDSLPKYCQECPYLNLCWGECPKNRLIKTPDGEEGLNYLCPGIKAFFDYALPMLTGLSVLLKRQEASSSQELQIPR</sequence>
<evidence type="ECO:0000259" key="8">
    <source>
        <dbReference type="PROSITE" id="PS51918"/>
    </source>
</evidence>
<dbReference type="SFLD" id="SFLDG01067">
    <property type="entry name" value="SPASM/twitch_domain_containing"/>
    <property type="match status" value="1"/>
</dbReference>
<dbReference type="InterPro" id="IPR007197">
    <property type="entry name" value="rSAM"/>
</dbReference>
<dbReference type="SFLD" id="SFLDF00285">
    <property type="entry name" value="anaerobic_Ser-type_sulfatase-m"/>
    <property type="match status" value="1"/>
</dbReference>
<proteinExistence type="inferred from homology"/>
<keyword evidence="2" id="KW-0004">4Fe-4S</keyword>
<dbReference type="GO" id="GO:0051539">
    <property type="term" value="F:4 iron, 4 sulfur cluster binding"/>
    <property type="evidence" value="ECO:0007669"/>
    <property type="project" value="UniProtKB-KW"/>
</dbReference>
<dbReference type="GO" id="GO:0016491">
    <property type="term" value="F:oxidoreductase activity"/>
    <property type="evidence" value="ECO:0007669"/>
    <property type="project" value="InterPro"/>
</dbReference>
<evidence type="ECO:0000256" key="7">
    <source>
        <dbReference type="ARBA" id="ARBA00023601"/>
    </source>
</evidence>
<comment type="cofactor">
    <cofactor evidence="1">
        <name>[4Fe-4S] cluster</name>
        <dbReference type="ChEBI" id="CHEBI:49883"/>
    </cofactor>
</comment>
<dbReference type="RefSeq" id="WP_093279176.1">
    <property type="nucleotide sequence ID" value="NZ_FNDD01000040.1"/>
</dbReference>
<accession>A0A1G8GSB6</accession>
<dbReference type="Pfam" id="PF13186">
    <property type="entry name" value="SPASM"/>
    <property type="match status" value="1"/>
</dbReference>
<keyword evidence="10" id="KW-1185">Reference proteome</keyword>
<keyword evidence="3" id="KW-0949">S-adenosyl-L-methionine</keyword>
<dbReference type="AlphaFoldDB" id="A0A1G8GSB6"/>
<dbReference type="EMBL" id="FNDD01000040">
    <property type="protein sequence ID" value="SDH97282.1"/>
    <property type="molecule type" value="Genomic_DNA"/>
</dbReference>
<keyword evidence="6" id="KW-0411">Iron-sulfur</keyword>
<dbReference type="InterPro" id="IPR023885">
    <property type="entry name" value="4Fe4S-binding_SPASM_dom"/>
</dbReference>
<dbReference type="InterPro" id="IPR013785">
    <property type="entry name" value="Aldolase_TIM"/>
</dbReference>
<dbReference type="SFLD" id="SFLDG01384">
    <property type="entry name" value="thioether_bond_formation_requi"/>
    <property type="match status" value="1"/>
</dbReference>
<dbReference type="SFLD" id="SFLDG01386">
    <property type="entry name" value="main_SPASM_domain-containing"/>
    <property type="match status" value="1"/>
</dbReference>
<name>A0A1G8GSB6_9VIBR</name>
<evidence type="ECO:0000256" key="6">
    <source>
        <dbReference type="ARBA" id="ARBA00023014"/>
    </source>
</evidence>
<dbReference type="NCBIfam" id="TIGR03942">
    <property type="entry name" value="sulfatase_rSAM"/>
    <property type="match status" value="1"/>
</dbReference>
<dbReference type="PROSITE" id="PS51918">
    <property type="entry name" value="RADICAL_SAM"/>
    <property type="match status" value="1"/>
</dbReference>
<dbReference type="OrthoDB" id="9782387at2"/>
<dbReference type="STRING" id="861298.SAMN04488136_14023"/>
<evidence type="ECO:0000256" key="4">
    <source>
        <dbReference type="ARBA" id="ARBA00022723"/>
    </source>
</evidence>
<dbReference type="PANTHER" id="PTHR43273:SF3">
    <property type="entry name" value="ANAEROBIC SULFATASE-MATURATING ENZYME HOMOLOG ASLB-RELATED"/>
    <property type="match status" value="1"/>
</dbReference>
<organism evidence="9 10">
    <name type="scientific">Vibrio xiamenensis</name>
    <dbReference type="NCBI Taxonomy" id="861298"/>
    <lineage>
        <taxon>Bacteria</taxon>
        <taxon>Pseudomonadati</taxon>
        <taxon>Pseudomonadota</taxon>
        <taxon>Gammaproteobacteria</taxon>
        <taxon>Vibrionales</taxon>
        <taxon>Vibrionaceae</taxon>
        <taxon>Vibrio</taxon>
    </lineage>
</organism>
<dbReference type="GO" id="GO:0046872">
    <property type="term" value="F:metal ion binding"/>
    <property type="evidence" value="ECO:0007669"/>
    <property type="project" value="UniProtKB-KW"/>
</dbReference>
<dbReference type="Proteomes" id="UP000198854">
    <property type="component" value="Unassembled WGS sequence"/>
</dbReference>